<feature type="domain" description="PNPLA" evidence="7">
    <location>
        <begin position="254"/>
        <end position="445"/>
    </location>
</feature>
<feature type="active site" description="Nucleophile" evidence="5">
    <location>
        <position position="287"/>
    </location>
</feature>
<dbReference type="GeneID" id="7048590"/>
<keyword evidence="6" id="KW-0472">Membrane</keyword>
<comment type="caution">
    <text evidence="5">Lacks conserved residue(s) required for the propagation of feature annotation.</text>
</comment>
<dbReference type="PANTHER" id="PTHR14226">
    <property type="entry name" value="NEUROPATHY TARGET ESTERASE/SWISS CHEESE D.MELANOGASTER"/>
    <property type="match status" value="1"/>
</dbReference>
<evidence type="ECO:0000256" key="5">
    <source>
        <dbReference type="PROSITE-ProRule" id="PRU01161"/>
    </source>
</evidence>
<protein>
    <submittedName>
        <fullName evidence="8">Triacylglycerol lipase</fullName>
    </submittedName>
</protein>
<dbReference type="eggNOG" id="KOG2214">
    <property type="taxonomic scope" value="Eukaryota"/>
</dbReference>
<gene>
    <name evidence="9" type="primary">ptl2</name>
    <name evidence="8" type="ORF">SJAG_02907</name>
</gene>
<sequence>MSAPIMDLGSDLRQSYVNETDLDDFRNYTSQHQSERDKRIEYIEAQHDWNPINERVQRFSGRQRRDEKREGFTYPLLRWPLMLFSLISLVITGSLYIFTRLFISIHENVFIWRGEAERLRKRLNKSTSYEEWKTNAIALDKYLGHDEWFDDPKFAYYDYTLVGTVLSNIRKHRKEKNWEALKSTLDVCVRSNFAGLDSPMLYSQTYYGTKKLVDEFYTEVTECLQLLLTENVFDEYESRRVFQYFARNFGRTALCLSGGASFSFYHLGVVRALLDENLLPSVITGTSGGGLVAALLCTRTNEELKEIIVPQMASHFESQMGNFMDTIVRYVKTGARFSEVAWARTCMWFTRGSMTFAEAYERTGRILNITVVPSDVHSPPKIINYLTAPNTIIWSAVIASCAVPGILRPVPLMTRSVDGKLIPYNFGNRWRDGSLRTDIPLAELRTQFNVHYSIVSQTNPHIQIFFFSPRGAIGRPVSHRKGQGWRGGYLGSALEQYLKFEMIKWLHVVRSLELLPRPFGQDWSNVFLQRFEGTVTIWPKTLLSDFYYILDPPTEQRLGRMILAGKRASFPKLKFISYRMEVEKLIEQGRAKYDATELGTAADGDVGTVLSTEDVRVSKESADIQPVDVSYMAD</sequence>
<comment type="similarity">
    <text evidence="1">Belongs to the PLPL family.</text>
</comment>
<dbReference type="InterPro" id="IPR050301">
    <property type="entry name" value="NTE"/>
</dbReference>
<dbReference type="Gene3D" id="3.40.1090.10">
    <property type="entry name" value="Cytosolic phospholipase A2 catalytic domain"/>
    <property type="match status" value="2"/>
</dbReference>
<evidence type="ECO:0000256" key="1">
    <source>
        <dbReference type="ARBA" id="ARBA00006104"/>
    </source>
</evidence>
<dbReference type="JaponicusDB" id="SJAG_02907">
    <property type="gene designation" value="ptl2"/>
</dbReference>
<dbReference type="STRING" id="402676.B6K1H8"/>
<dbReference type="VEuPathDB" id="FungiDB:SJAG_02907"/>
<dbReference type="PROSITE" id="PS51635">
    <property type="entry name" value="PNPLA"/>
    <property type="match status" value="1"/>
</dbReference>
<dbReference type="HOGENOM" id="CLU_009031_2_2_1"/>
<dbReference type="GO" id="GO:1990748">
    <property type="term" value="P:cellular detoxification"/>
    <property type="evidence" value="ECO:0007669"/>
    <property type="project" value="EnsemblFungi"/>
</dbReference>
<evidence type="ECO:0000313" key="8">
    <source>
        <dbReference type="EMBL" id="EEB07799.1"/>
    </source>
</evidence>
<dbReference type="OMA" id="CSWFTRG"/>
<keyword evidence="2 5" id="KW-0378">Hydrolase</keyword>
<keyword evidence="4 5" id="KW-0443">Lipid metabolism</keyword>
<dbReference type="SUPFAM" id="SSF52151">
    <property type="entry name" value="FabD/lysophospholipase-like"/>
    <property type="match status" value="1"/>
</dbReference>
<organism evidence="8 10">
    <name type="scientific">Schizosaccharomyces japonicus (strain yFS275 / FY16936)</name>
    <name type="common">Fission yeast</name>
    <dbReference type="NCBI Taxonomy" id="402676"/>
    <lineage>
        <taxon>Eukaryota</taxon>
        <taxon>Fungi</taxon>
        <taxon>Dikarya</taxon>
        <taxon>Ascomycota</taxon>
        <taxon>Taphrinomycotina</taxon>
        <taxon>Schizosaccharomycetes</taxon>
        <taxon>Schizosaccharomycetales</taxon>
        <taxon>Schizosaccharomycetaceae</taxon>
        <taxon>Schizosaccharomyces</taxon>
    </lineage>
</organism>
<evidence type="ECO:0000313" key="10">
    <source>
        <dbReference type="Proteomes" id="UP000001744"/>
    </source>
</evidence>
<keyword evidence="3 5" id="KW-0442">Lipid degradation</keyword>
<proteinExistence type="inferred from homology"/>
<dbReference type="InterPro" id="IPR002641">
    <property type="entry name" value="PNPLA_dom"/>
</dbReference>
<dbReference type="OrthoDB" id="15478at2759"/>
<evidence type="ECO:0000256" key="3">
    <source>
        <dbReference type="ARBA" id="ARBA00022963"/>
    </source>
</evidence>
<dbReference type="RefSeq" id="XP_002174092.1">
    <property type="nucleotide sequence ID" value="XM_002174056.2"/>
</dbReference>
<feature type="active site" description="Proton acceptor" evidence="5">
    <location>
        <position position="432"/>
    </location>
</feature>
<dbReference type="EMBL" id="KE651166">
    <property type="protein sequence ID" value="EEB07799.1"/>
    <property type="molecule type" value="Genomic_DNA"/>
</dbReference>
<dbReference type="GO" id="GO:0005811">
    <property type="term" value="C:lipid droplet"/>
    <property type="evidence" value="ECO:0007669"/>
    <property type="project" value="EnsemblFungi"/>
</dbReference>
<dbReference type="Pfam" id="PF01734">
    <property type="entry name" value="Patatin"/>
    <property type="match status" value="1"/>
</dbReference>
<accession>B6K1H8</accession>
<keyword evidence="10" id="KW-1185">Reference proteome</keyword>
<dbReference type="InterPro" id="IPR021771">
    <property type="entry name" value="Triacylglycerol_lipase_N"/>
</dbReference>
<dbReference type="Pfam" id="PF11815">
    <property type="entry name" value="DUF3336"/>
    <property type="match status" value="1"/>
</dbReference>
<keyword evidence="6" id="KW-1133">Transmembrane helix</keyword>
<reference evidence="8 10" key="1">
    <citation type="journal article" date="2011" name="Science">
        <title>Comparative functional genomics of the fission yeasts.</title>
        <authorList>
            <person name="Rhind N."/>
            <person name="Chen Z."/>
            <person name="Yassour M."/>
            <person name="Thompson D.A."/>
            <person name="Haas B.J."/>
            <person name="Habib N."/>
            <person name="Wapinski I."/>
            <person name="Roy S."/>
            <person name="Lin M.F."/>
            <person name="Heiman D.I."/>
            <person name="Young S.K."/>
            <person name="Furuya K."/>
            <person name="Guo Y."/>
            <person name="Pidoux A."/>
            <person name="Chen H.M."/>
            <person name="Robbertse B."/>
            <person name="Goldberg J.M."/>
            <person name="Aoki K."/>
            <person name="Bayne E.H."/>
            <person name="Berlin A.M."/>
            <person name="Desjardins C.A."/>
            <person name="Dobbs E."/>
            <person name="Dukaj L."/>
            <person name="Fan L."/>
            <person name="FitzGerald M.G."/>
            <person name="French C."/>
            <person name="Gujja S."/>
            <person name="Hansen K."/>
            <person name="Keifenheim D."/>
            <person name="Levin J.Z."/>
            <person name="Mosher R.A."/>
            <person name="Mueller C.A."/>
            <person name="Pfiffner J."/>
            <person name="Priest M."/>
            <person name="Russ C."/>
            <person name="Smialowska A."/>
            <person name="Swoboda P."/>
            <person name="Sykes S.M."/>
            <person name="Vaughn M."/>
            <person name="Vengrova S."/>
            <person name="Yoder R."/>
            <person name="Zeng Q."/>
            <person name="Allshire R."/>
            <person name="Baulcombe D."/>
            <person name="Birren B.W."/>
            <person name="Brown W."/>
            <person name="Ekwall K."/>
            <person name="Kellis M."/>
            <person name="Leatherwood J."/>
            <person name="Levin H."/>
            <person name="Margalit H."/>
            <person name="Martienssen R."/>
            <person name="Nieduszynski C.A."/>
            <person name="Spatafora J.W."/>
            <person name="Friedman N."/>
            <person name="Dalgaard J.Z."/>
            <person name="Baumann P."/>
            <person name="Niki H."/>
            <person name="Regev A."/>
            <person name="Nusbaum C."/>
        </authorList>
    </citation>
    <scope>NUCLEOTIDE SEQUENCE [LARGE SCALE GENOMIC DNA]</scope>
    <source>
        <strain evidence="10">yFS275 / FY16936</strain>
    </source>
</reference>
<evidence type="ECO:0000256" key="4">
    <source>
        <dbReference type="ARBA" id="ARBA00023098"/>
    </source>
</evidence>
<evidence type="ECO:0000259" key="7">
    <source>
        <dbReference type="PROSITE" id="PS51635"/>
    </source>
</evidence>
<evidence type="ECO:0000313" key="9">
    <source>
        <dbReference type="JaponicusDB" id="SJAG_02907"/>
    </source>
</evidence>
<feature type="short sequence motif" description="GXSXG" evidence="5">
    <location>
        <begin position="285"/>
        <end position="289"/>
    </location>
</feature>
<dbReference type="PANTHER" id="PTHR14226:SF66">
    <property type="entry name" value="TRIACYLGLYCEROL LIPASE PTL2"/>
    <property type="match status" value="1"/>
</dbReference>
<evidence type="ECO:0000256" key="6">
    <source>
        <dbReference type="SAM" id="Phobius"/>
    </source>
</evidence>
<evidence type="ECO:0000256" key="2">
    <source>
        <dbReference type="ARBA" id="ARBA00022801"/>
    </source>
</evidence>
<keyword evidence="6" id="KW-0812">Transmembrane</keyword>
<dbReference type="CDD" id="cd07232">
    <property type="entry name" value="Pat_PLPL"/>
    <property type="match status" value="1"/>
</dbReference>
<dbReference type="AlphaFoldDB" id="B6K1H8"/>
<dbReference type="GO" id="GO:0004806">
    <property type="term" value="F:triacylglycerol lipase activity"/>
    <property type="evidence" value="ECO:0007669"/>
    <property type="project" value="EnsemblFungi"/>
</dbReference>
<dbReference type="InterPro" id="IPR016035">
    <property type="entry name" value="Acyl_Trfase/lysoPLipase"/>
</dbReference>
<dbReference type="Proteomes" id="UP000001744">
    <property type="component" value="Unassembled WGS sequence"/>
</dbReference>
<name>B6K1H8_SCHJY</name>
<dbReference type="GO" id="GO:0006642">
    <property type="term" value="P:triglyceride mobilization"/>
    <property type="evidence" value="ECO:0007669"/>
    <property type="project" value="EnsemblFungi"/>
</dbReference>
<dbReference type="GO" id="GO:0016042">
    <property type="term" value="P:lipid catabolic process"/>
    <property type="evidence" value="ECO:0007669"/>
    <property type="project" value="UniProtKB-UniRule"/>
</dbReference>
<feature type="transmembrane region" description="Helical" evidence="6">
    <location>
        <begin position="76"/>
        <end position="98"/>
    </location>
</feature>